<evidence type="ECO:0000313" key="1">
    <source>
        <dbReference type="EMBL" id="EAQ85616.1"/>
    </source>
</evidence>
<evidence type="ECO:0000313" key="2">
    <source>
        <dbReference type="Proteomes" id="UP000001056"/>
    </source>
</evidence>
<keyword evidence="2" id="KW-1185">Reference proteome</keyword>
<name>Q2GYT5_CHAGB</name>
<accession>Q2GYT5</accession>
<dbReference type="RefSeq" id="XP_001224525.1">
    <property type="nucleotide sequence ID" value="XM_001224524.1"/>
</dbReference>
<dbReference type="AlphaFoldDB" id="Q2GYT5"/>
<dbReference type="InParanoid" id="Q2GYT5"/>
<dbReference type="HOGENOM" id="CLU_2249825_0_0_1"/>
<dbReference type="Proteomes" id="UP000001056">
    <property type="component" value="Unassembled WGS sequence"/>
</dbReference>
<reference evidence="2" key="1">
    <citation type="journal article" date="2015" name="Genome Announc.">
        <title>Draft genome sequence of the cellulolytic fungus Chaetomium globosum.</title>
        <authorList>
            <person name="Cuomo C.A."/>
            <person name="Untereiner W.A."/>
            <person name="Ma L.-J."/>
            <person name="Grabherr M."/>
            <person name="Birren B.W."/>
        </authorList>
    </citation>
    <scope>NUCLEOTIDE SEQUENCE [LARGE SCALE GENOMIC DNA]</scope>
    <source>
        <strain evidence="2">ATCC 6205 / CBS 148.51 / DSM 1962 / NBRC 6347 / NRRL 1970</strain>
    </source>
</reference>
<dbReference type="VEuPathDB" id="FungiDB:CHGG_06869"/>
<dbReference type="EMBL" id="CH408033">
    <property type="protein sequence ID" value="EAQ85616.1"/>
    <property type="molecule type" value="Genomic_DNA"/>
</dbReference>
<protein>
    <submittedName>
        <fullName evidence="1">Uncharacterized protein</fullName>
    </submittedName>
</protein>
<dbReference type="GeneID" id="4394094"/>
<gene>
    <name evidence="1" type="ORF">CHGG_06869</name>
</gene>
<proteinExistence type="predicted"/>
<sequence>MEIARGRKLHLLEKSILPTGTCYAQLSAHEPHVPQTSPPCVAQKPGQALMKGAQQMRKGQSASLKRDASRDRDRWAANTPGVLLARFLGTETPGWSHEDFTLAE</sequence>
<organism evidence="1 2">
    <name type="scientific">Chaetomium globosum (strain ATCC 6205 / CBS 148.51 / DSM 1962 / NBRC 6347 / NRRL 1970)</name>
    <name type="common">Soil fungus</name>
    <dbReference type="NCBI Taxonomy" id="306901"/>
    <lineage>
        <taxon>Eukaryota</taxon>
        <taxon>Fungi</taxon>
        <taxon>Dikarya</taxon>
        <taxon>Ascomycota</taxon>
        <taxon>Pezizomycotina</taxon>
        <taxon>Sordariomycetes</taxon>
        <taxon>Sordariomycetidae</taxon>
        <taxon>Sordariales</taxon>
        <taxon>Chaetomiaceae</taxon>
        <taxon>Chaetomium</taxon>
    </lineage>
</organism>